<dbReference type="AlphaFoldDB" id="A0A812LYU3"/>
<name>A0A812LYU3_9DINO</name>
<keyword evidence="1" id="KW-0812">Transmembrane</keyword>
<dbReference type="GO" id="GO:0044528">
    <property type="term" value="P:regulation of mitochondrial mRNA stability"/>
    <property type="evidence" value="ECO:0007669"/>
    <property type="project" value="TreeGrafter"/>
</dbReference>
<dbReference type="GO" id="GO:0005759">
    <property type="term" value="C:mitochondrial matrix"/>
    <property type="evidence" value="ECO:0007669"/>
    <property type="project" value="TreeGrafter"/>
</dbReference>
<dbReference type="GO" id="GO:0000963">
    <property type="term" value="P:mitochondrial RNA processing"/>
    <property type="evidence" value="ECO:0007669"/>
    <property type="project" value="TreeGrafter"/>
</dbReference>
<sequence>MAIRANARRLLSEFKVEGAGYAAFGASLGLIFGAWDGPGKADERPKSLVGEAGERPSVAAVREMAMRHPRELGVLRQLLLTTPAIFLGLRLGKRGREIGASPASMGLSVVALLWCPMLLYLYGGYPVLVPPSPLPCQTSLTGELHVRQGTAATAVALYGCPGHDIWHLVYPCAARLLLLPDLLVLVVFLWLRVEEGYVKGLGVLRMAPSFRRAGAGSQETLLQDSVNAPMTLRFRSISAPLQTKCIQLLCRLPAKDNVVQDANDQSVQEAYFRNEENTIDRRDPGSKSTIATDFERLPLSKKAISAARLVRAGDGHVDTASWVAILSDLIRCAPQMSPVLAVSLGSGVAKLGLTSKGRARDGWKEVITLKIGLFAAIATQLTKDARQLRPQDIARAISGLANSQSVASTHPVFQALAEAALEKSDEFEGSSSVQLVNGLAKLRLGSGPDGVLSHFAKVLQSWLGELYPKELAIVANAYSRSGVPREACESLFEALASLALQSLEELQSQDLAHLSNAFAKLDVPGGRPAQELMSKMGKYAQQRLPDLDMQHIATISFAYAKAQHPQAVPLLAAVADHVDAVAGLEKFSTQELVNLLSAFAKMRVRHPMLLEKISDYWLKHPQVISKMEAVDLLFASSSMARLQCANRDVFALMAETVSKKNRKVSPKQAIYLLQSFAQVQCSDLGLTSSLAPLLRQALQDPGRQGPSPSDWVVALGALSANGDAHTADVVELCESIVDSCDFARLSTLDIAQLLRALSRLPLLRAPQAAESLAWRVLEDPGGFATPDLLLAVHSAISLHCDMPNSGISDSLFRSFAALLSQELAAGNRLSMLTASELIMAVSTLSKAACSEEAAWNAVTSQATALLAELSPDLGRSELQTLLHAMLVVLSACARHQLQDGNLFRATYAWLSRLHDGSFVATERWHLLAEDVVRQGLFAGSLAKLGAASYMETQAWGIAPADYFGTWSYILHCCSSAGHLQDRGLLFLGLGHAVAGLPRAEGQLHGLLRDAALKQCQATANAVPADARKANASEPLEEDLANYSQILTGLQCFEFFSAWNPSLAEARTIVSLLDAVLPHLQGRAIGQRRESSLSAEVADVLVGEGRSQPVLTLKASRLQVEAGWQPGLAKDILFLVNSSLEARTLALTCERCHRVVQRLEEAVPQRRASDGGIYQLLKAIALLLRKRGFDRKTPVPFEELEIDGHPLVAPSARREEEAALALEQVVHLVRASSEITGVRLTNCAILGQHASITEVGRLLKQMGRM</sequence>
<dbReference type="InterPro" id="IPR050870">
    <property type="entry name" value="FAST_kinase"/>
</dbReference>
<dbReference type="OrthoDB" id="10578531at2759"/>
<accession>A0A812LYU3</accession>
<dbReference type="EMBL" id="CAJNDS010001213">
    <property type="protein sequence ID" value="CAE7252064.1"/>
    <property type="molecule type" value="Genomic_DNA"/>
</dbReference>
<evidence type="ECO:0000256" key="1">
    <source>
        <dbReference type="SAM" id="Phobius"/>
    </source>
</evidence>
<keyword evidence="1" id="KW-0472">Membrane</keyword>
<dbReference type="GO" id="GO:0035770">
    <property type="term" value="C:ribonucleoprotein granule"/>
    <property type="evidence" value="ECO:0007669"/>
    <property type="project" value="TreeGrafter"/>
</dbReference>
<evidence type="ECO:0000313" key="3">
    <source>
        <dbReference type="Proteomes" id="UP000604046"/>
    </source>
</evidence>
<gene>
    <name evidence="2" type="ORF">SNAT2548_LOCUS12562</name>
</gene>
<evidence type="ECO:0000313" key="2">
    <source>
        <dbReference type="EMBL" id="CAE7252064.1"/>
    </source>
</evidence>
<protein>
    <submittedName>
        <fullName evidence="2">Uncharacterized protein</fullName>
    </submittedName>
</protein>
<feature type="transmembrane region" description="Helical" evidence="1">
    <location>
        <begin position="104"/>
        <end position="123"/>
    </location>
</feature>
<comment type="caution">
    <text evidence="2">The sequence shown here is derived from an EMBL/GenBank/DDBJ whole genome shotgun (WGS) entry which is preliminary data.</text>
</comment>
<reference evidence="2" key="1">
    <citation type="submission" date="2021-02" db="EMBL/GenBank/DDBJ databases">
        <authorList>
            <person name="Dougan E. K."/>
            <person name="Rhodes N."/>
            <person name="Thang M."/>
            <person name="Chan C."/>
        </authorList>
    </citation>
    <scope>NUCLEOTIDE SEQUENCE</scope>
</reference>
<keyword evidence="3" id="KW-1185">Reference proteome</keyword>
<dbReference type="GO" id="GO:0003723">
    <property type="term" value="F:RNA binding"/>
    <property type="evidence" value="ECO:0007669"/>
    <property type="project" value="TreeGrafter"/>
</dbReference>
<keyword evidence="1" id="KW-1133">Transmembrane helix</keyword>
<dbReference type="PANTHER" id="PTHR21228:SF40">
    <property type="entry name" value="LD45607P"/>
    <property type="match status" value="1"/>
</dbReference>
<organism evidence="2 3">
    <name type="scientific">Symbiodinium natans</name>
    <dbReference type="NCBI Taxonomy" id="878477"/>
    <lineage>
        <taxon>Eukaryota</taxon>
        <taxon>Sar</taxon>
        <taxon>Alveolata</taxon>
        <taxon>Dinophyceae</taxon>
        <taxon>Suessiales</taxon>
        <taxon>Symbiodiniaceae</taxon>
        <taxon>Symbiodinium</taxon>
    </lineage>
</organism>
<dbReference type="PANTHER" id="PTHR21228">
    <property type="entry name" value="FAST LEU-RICH DOMAIN-CONTAINING"/>
    <property type="match status" value="1"/>
</dbReference>
<dbReference type="Proteomes" id="UP000604046">
    <property type="component" value="Unassembled WGS sequence"/>
</dbReference>
<proteinExistence type="predicted"/>